<keyword evidence="2" id="KW-1185">Reference proteome</keyword>
<reference evidence="1" key="1">
    <citation type="submission" date="2022-02" db="EMBL/GenBank/DDBJ databases">
        <title>Plant Genome Project.</title>
        <authorList>
            <person name="Zhang R.-G."/>
        </authorList>
    </citation>
    <scope>NUCLEOTIDE SEQUENCE</scope>
    <source>
        <strain evidence="1">AT1</strain>
    </source>
</reference>
<organism evidence="1 2">
    <name type="scientific">Rhododendron molle</name>
    <name type="common">Chinese azalea</name>
    <name type="synonym">Azalea mollis</name>
    <dbReference type="NCBI Taxonomy" id="49168"/>
    <lineage>
        <taxon>Eukaryota</taxon>
        <taxon>Viridiplantae</taxon>
        <taxon>Streptophyta</taxon>
        <taxon>Embryophyta</taxon>
        <taxon>Tracheophyta</taxon>
        <taxon>Spermatophyta</taxon>
        <taxon>Magnoliopsida</taxon>
        <taxon>eudicotyledons</taxon>
        <taxon>Gunneridae</taxon>
        <taxon>Pentapetalae</taxon>
        <taxon>asterids</taxon>
        <taxon>Ericales</taxon>
        <taxon>Ericaceae</taxon>
        <taxon>Ericoideae</taxon>
        <taxon>Rhodoreae</taxon>
        <taxon>Rhododendron</taxon>
    </lineage>
</organism>
<gene>
    <name evidence="1" type="ORF">RHMOL_Rhmol07G0202700</name>
</gene>
<sequence length="373" mass="42744">MASKTIVADLVKGEKLDGKSYDMWHKKIQYLLNEQEVLETLTNTMTVPEEGTTAQDRRNMETYQNWVKKDRCARFTMLASMHNDLIGEFENCATAQEMWNQLKIAFGGTTATRLRALTLKFDSYKMNPNHSMPEHLRVMSAMIRDLRSAGNVLTDEQQILTVLRSLPDATWDHFKLTMTHNEMVKTFNDLKCHLELEAERQDAKRGNEVLVVELSQRKTIGSKRKRQGGEAKHGEARDNAPKEHVKCCRGKKDESKVTCYNCQKIGHFARDCTESKKVPSYPISRTDCLVCSHVLMAHTNPDWIVDTGATKHVAREQGGFIKYRRIPVGSQSVFMGNSSTEDLLRVSTYQMKCKVVAHLFSMMYFMRLEFDVA</sequence>
<accession>A0ACC0N2Z3</accession>
<name>A0ACC0N2Z3_RHOML</name>
<evidence type="ECO:0000313" key="1">
    <source>
        <dbReference type="EMBL" id="KAI8547525.1"/>
    </source>
</evidence>
<dbReference type="EMBL" id="CM046394">
    <property type="protein sequence ID" value="KAI8547525.1"/>
    <property type="molecule type" value="Genomic_DNA"/>
</dbReference>
<comment type="caution">
    <text evidence="1">The sequence shown here is derived from an EMBL/GenBank/DDBJ whole genome shotgun (WGS) entry which is preliminary data.</text>
</comment>
<evidence type="ECO:0000313" key="2">
    <source>
        <dbReference type="Proteomes" id="UP001062846"/>
    </source>
</evidence>
<proteinExistence type="predicted"/>
<protein>
    <submittedName>
        <fullName evidence="1">Uncharacterized protein</fullName>
    </submittedName>
</protein>
<dbReference type="Proteomes" id="UP001062846">
    <property type="component" value="Chromosome 7"/>
</dbReference>